<comment type="similarity">
    <text evidence="2">Belongs to the prokaryotic Ku family.</text>
</comment>
<comment type="subunit">
    <text evidence="2">Homodimer. Interacts with LigD.</text>
</comment>
<accession>A0A2P9HC65</accession>
<evidence type="ECO:0000259" key="4">
    <source>
        <dbReference type="SMART" id="SM00559"/>
    </source>
</evidence>
<keyword evidence="2" id="KW-0227">DNA damage</keyword>
<dbReference type="SMART" id="SM00559">
    <property type="entry name" value="Ku78"/>
    <property type="match status" value="1"/>
</dbReference>
<dbReference type="PIRSF" id="PIRSF006493">
    <property type="entry name" value="Prok_Ku"/>
    <property type="match status" value="1"/>
</dbReference>
<dbReference type="PANTHER" id="PTHR41251:SF1">
    <property type="entry name" value="NON-HOMOLOGOUS END JOINING PROTEIN KU"/>
    <property type="match status" value="1"/>
</dbReference>
<sequence length="276" mass="30895">MAIRANWKGQLKVEQLLMPVGLYTAVSTSERVSFHLVNRKTGNRLSREFVDSDTGKPVPREEQIKGYEISSGRYVSFDDDEIQSAIPDSNKTLNITHFVKYGDIDDVYLDRPYYLAPVDDDEVFSLFRDGMKAENVAAVAEAVLFRRARKILIRAEGDGLIATTLNFDYEVRPANEAFSNLEAFKFDREMLDLAKHIIDTKMGRFDPSSFDDRYDAALAELIKAKIEGKPLKKPAAPKTADVIDLKEALRKSAAMSAPKKKPAKTATSKAKPRKAG</sequence>
<protein>
    <recommendedName>
        <fullName evidence="2">Non-homologous end joining protein Ku</fullName>
    </recommendedName>
</protein>
<dbReference type="InterPro" id="IPR006164">
    <property type="entry name" value="DNA_bd_Ku70/Ku80"/>
</dbReference>
<evidence type="ECO:0000256" key="1">
    <source>
        <dbReference type="ARBA" id="ARBA00023125"/>
    </source>
</evidence>
<dbReference type="AlphaFoldDB" id="A0A2P9HC65"/>
<dbReference type="GO" id="GO:0006303">
    <property type="term" value="P:double-strand break repair via nonhomologous end joining"/>
    <property type="evidence" value="ECO:0007669"/>
    <property type="project" value="UniProtKB-UniRule"/>
</dbReference>
<evidence type="ECO:0000256" key="3">
    <source>
        <dbReference type="SAM" id="MobiDB-lite"/>
    </source>
</evidence>
<dbReference type="HAMAP" id="MF_01875">
    <property type="entry name" value="Prokaryotic_Ku"/>
    <property type="match status" value="1"/>
</dbReference>
<evidence type="ECO:0000313" key="5">
    <source>
        <dbReference type="EMBL" id="SPL61678.1"/>
    </source>
</evidence>
<dbReference type="InterPro" id="IPR016194">
    <property type="entry name" value="SPOC-like_C_dom_sf"/>
</dbReference>
<feature type="region of interest" description="Disordered" evidence="3">
    <location>
        <begin position="252"/>
        <end position="276"/>
    </location>
</feature>
<comment type="function">
    <text evidence="2">With LigD forms a non-homologous end joining (NHEJ) DNA repair enzyme, which repairs dsDNA breaks with reduced fidelity. Binds linear dsDNA with 5'- and 3'- overhangs but not closed circular dsDNA nor ssDNA. Recruits and stimulates the ligase activity of LigD.</text>
</comment>
<gene>
    <name evidence="2" type="primary">ku</name>
    <name evidence="5" type="ORF">OHAE_4470</name>
</gene>
<dbReference type="GO" id="GO:0006310">
    <property type="term" value="P:DNA recombination"/>
    <property type="evidence" value="ECO:0007669"/>
    <property type="project" value="UniProtKB-KW"/>
</dbReference>
<dbReference type="NCBIfam" id="TIGR02772">
    <property type="entry name" value="Ku_bact"/>
    <property type="match status" value="1"/>
</dbReference>
<dbReference type="SUPFAM" id="SSF100939">
    <property type="entry name" value="SPOC domain-like"/>
    <property type="match status" value="1"/>
</dbReference>
<name>A0A2P9HC65_9HYPH</name>
<keyword evidence="1 2" id="KW-0238">DNA-binding</keyword>
<dbReference type="EMBL" id="OOFM01000001">
    <property type="protein sequence ID" value="SPL61678.1"/>
    <property type="molecule type" value="Genomic_DNA"/>
</dbReference>
<dbReference type="Gene3D" id="2.40.290.10">
    <property type="match status" value="1"/>
</dbReference>
<proteinExistence type="inferred from homology"/>
<organism evidence="5 6">
    <name type="scientific">Ochrobactrum soli</name>
    <dbReference type="NCBI Taxonomy" id="2448455"/>
    <lineage>
        <taxon>Bacteria</taxon>
        <taxon>Pseudomonadati</taxon>
        <taxon>Pseudomonadota</taxon>
        <taxon>Alphaproteobacteria</taxon>
        <taxon>Hyphomicrobiales</taxon>
        <taxon>Brucellaceae</taxon>
        <taxon>Brucella/Ochrobactrum group</taxon>
        <taxon>Ochrobactrum</taxon>
    </lineage>
</organism>
<dbReference type="GO" id="GO:0003690">
    <property type="term" value="F:double-stranded DNA binding"/>
    <property type="evidence" value="ECO:0007669"/>
    <property type="project" value="UniProtKB-UniRule"/>
</dbReference>
<keyword evidence="2" id="KW-0233">DNA recombination</keyword>
<reference evidence="6" key="1">
    <citation type="submission" date="2017-12" db="EMBL/GenBank/DDBJ databases">
        <authorList>
            <person name="Diaz M."/>
        </authorList>
    </citation>
    <scope>NUCLEOTIDE SEQUENCE [LARGE SCALE GENOMIC DNA]</scope>
    <source>
        <strain evidence="6">FI11154</strain>
    </source>
</reference>
<keyword evidence="2" id="KW-0234">DNA repair</keyword>
<evidence type="ECO:0000313" key="6">
    <source>
        <dbReference type="Proteomes" id="UP000246073"/>
    </source>
</evidence>
<dbReference type="Pfam" id="PF02735">
    <property type="entry name" value="Ku"/>
    <property type="match status" value="1"/>
</dbReference>
<feature type="domain" description="Ku" evidence="4">
    <location>
        <begin position="55"/>
        <end position="183"/>
    </location>
</feature>
<dbReference type="PANTHER" id="PTHR41251">
    <property type="entry name" value="NON-HOMOLOGOUS END JOINING PROTEIN KU"/>
    <property type="match status" value="1"/>
</dbReference>
<evidence type="ECO:0000256" key="2">
    <source>
        <dbReference type="HAMAP-Rule" id="MF_01875"/>
    </source>
</evidence>
<dbReference type="Proteomes" id="UP000246073">
    <property type="component" value="Unassembled WGS sequence"/>
</dbReference>
<dbReference type="InterPro" id="IPR009187">
    <property type="entry name" value="Prok_Ku"/>
</dbReference>
<dbReference type="RefSeq" id="WP_109365893.1">
    <property type="nucleotide sequence ID" value="NZ_OOFM01000001.1"/>
</dbReference>